<dbReference type="PROSITE" id="PS50896">
    <property type="entry name" value="LISH"/>
    <property type="match status" value="1"/>
</dbReference>
<evidence type="ECO:0000313" key="7">
    <source>
        <dbReference type="EMBL" id="KIM33756.1"/>
    </source>
</evidence>
<proteinExistence type="predicted"/>
<dbReference type="InterPro" id="IPR045183">
    <property type="entry name" value="Ebi-like"/>
</dbReference>
<evidence type="ECO:0008006" key="9">
    <source>
        <dbReference type="Google" id="ProtNLM"/>
    </source>
</evidence>
<name>A0A0C3BQN7_SERVB</name>
<keyword evidence="8" id="KW-1185">Reference proteome</keyword>
<dbReference type="PROSITE" id="PS50082">
    <property type="entry name" value="WD_REPEATS_2"/>
    <property type="match status" value="6"/>
</dbReference>
<gene>
    <name evidence="7" type="ORF">M408DRAFT_84791</name>
</gene>
<evidence type="ECO:0000256" key="5">
    <source>
        <dbReference type="PROSITE-ProRule" id="PRU00221"/>
    </source>
</evidence>
<dbReference type="GO" id="GO:0000118">
    <property type="term" value="C:histone deacetylase complex"/>
    <property type="evidence" value="ECO:0007669"/>
    <property type="project" value="TreeGrafter"/>
</dbReference>
<feature type="repeat" description="WD" evidence="5">
    <location>
        <begin position="406"/>
        <end position="452"/>
    </location>
</feature>
<feature type="repeat" description="WD" evidence="5">
    <location>
        <begin position="155"/>
        <end position="197"/>
    </location>
</feature>
<evidence type="ECO:0000256" key="6">
    <source>
        <dbReference type="SAM" id="MobiDB-lite"/>
    </source>
</evidence>
<dbReference type="PROSITE" id="PS50294">
    <property type="entry name" value="WD_REPEATS_REGION"/>
    <property type="match status" value="3"/>
</dbReference>
<dbReference type="CDD" id="cd00200">
    <property type="entry name" value="WD40"/>
    <property type="match status" value="1"/>
</dbReference>
<reference evidence="8" key="2">
    <citation type="submission" date="2015-01" db="EMBL/GenBank/DDBJ databases">
        <title>Evolutionary Origins and Diversification of the Mycorrhizal Mutualists.</title>
        <authorList>
            <consortium name="DOE Joint Genome Institute"/>
            <consortium name="Mycorrhizal Genomics Consortium"/>
            <person name="Kohler A."/>
            <person name="Kuo A."/>
            <person name="Nagy L.G."/>
            <person name="Floudas D."/>
            <person name="Copeland A."/>
            <person name="Barry K.W."/>
            <person name="Cichocki N."/>
            <person name="Veneault-Fourrey C."/>
            <person name="LaButti K."/>
            <person name="Lindquist E.A."/>
            <person name="Lipzen A."/>
            <person name="Lundell T."/>
            <person name="Morin E."/>
            <person name="Murat C."/>
            <person name="Riley R."/>
            <person name="Ohm R."/>
            <person name="Sun H."/>
            <person name="Tunlid A."/>
            <person name="Henrissat B."/>
            <person name="Grigoriev I.V."/>
            <person name="Hibbett D.S."/>
            <person name="Martin F."/>
        </authorList>
    </citation>
    <scope>NUCLEOTIDE SEQUENCE [LARGE SCALE GENOMIC DNA]</scope>
    <source>
        <strain evidence="8">MAFF 305830</strain>
    </source>
</reference>
<dbReference type="Gene3D" id="1.20.960.30">
    <property type="match status" value="1"/>
</dbReference>
<dbReference type="GO" id="GO:0003714">
    <property type="term" value="F:transcription corepressor activity"/>
    <property type="evidence" value="ECO:0007669"/>
    <property type="project" value="InterPro"/>
</dbReference>
<reference evidence="7 8" key="1">
    <citation type="submission" date="2014-04" db="EMBL/GenBank/DDBJ databases">
        <authorList>
            <consortium name="DOE Joint Genome Institute"/>
            <person name="Kuo A."/>
            <person name="Zuccaro A."/>
            <person name="Kohler A."/>
            <person name="Nagy L.G."/>
            <person name="Floudas D."/>
            <person name="Copeland A."/>
            <person name="Barry K.W."/>
            <person name="Cichocki N."/>
            <person name="Veneault-Fourrey C."/>
            <person name="LaButti K."/>
            <person name="Lindquist E.A."/>
            <person name="Lipzen A."/>
            <person name="Lundell T."/>
            <person name="Morin E."/>
            <person name="Murat C."/>
            <person name="Sun H."/>
            <person name="Tunlid A."/>
            <person name="Henrissat B."/>
            <person name="Grigoriev I.V."/>
            <person name="Hibbett D.S."/>
            <person name="Martin F."/>
            <person name="Nordberg H.P."/>
            <person name="Cantor M.N."/>
            <person name="Hua S.X."/>
        </authorList>
    </citation>
    <scope>NUCLEOTIDE SEQUENCE [LARGE SCALE GENOMIC DNA]</scope>
    <source>
        <strain evidence="7 8">MAFF 305830</strain>
    </source>
</reference>
<dbReference type="HOGENOM" id="CLU_007609_1_1_1"/>
<keyword evidence="3" id="KW-0677">Repeat</keyword>
<feature type="repeat" description="WD" evidence="5">
    <location>
        <begin position="212"/>
        <end position="244"/>
    </location>
</feature>
<dbReference type="STRING" id="933852.A0A0C3BQN7"/>
<dbReference type="Proteomes" id="UP000054097">
    <property type="component" value="Unassembled WGS sequence"/>
</dbReference>
<comment type="subcellular location">
    <subcellularLocation>
        <location evidence="1">Nucleus</location>
    </subcellularLocation>
</comment>
<evidence type="ECO:0000256" key="3">
    <source>
        <dbReference type="ARBA" id="ARBA00022737"/>
    </source>
</evidence>
<sequence length="558" mass="62381">MDKNRPDINISADEINVLIHSYLVDSGFIHSAFVLRGEANLDRSPLATMLFPRGQLTEFLAKALLYTEVETHWNQSAGSCNQPFSLTGTHTCKFSSEKIVSALATATHRMQEDATEEGWDNKRDQDDEMDDNSSSVSSVYPPGKNELPPAFQRFLPTHEQEIFQCSWNPVFPELLATGSKDSTAVVWKVDLSTTDRVADQKMDTIHHCSEIALHEERDVCAIEWSRDGTLLATASMDPYVRVWSKVTNGLLFSIKEHTQTVGMVRFSPNGKYLISQGLDLTTILWDVEKAKMVRKYQGERCPTAPGLQDVAWVNDTSFAVTSTKDYLINVFIVTAQMPFRTFRGHKDDINVIRVSPDRKLLASGGDDTRLRIWALQPLKLMVVAGEFVPADGSVGGETGQSCLHILKGHDAPISNARWAPATADSPQRVLVTCDDDGVMYIWDTITGTSLKRLRDHKTDIYGLSISPDARFVVAATTDDWLYIYSAEDWEIVCSWTDRTPKTGKHRSRDTPEPIQDKRGLYETDWHRDGKRIAVCSGSGRMVLLDVSHLNAKPAVAID</sequence>
<dbReference type="GO" id="GO:0006357">
    <property type="term" value="P:regulation of transcription by RNA polymerase II"/>
    <property type="evidence" value="ECO:0007669"/>
    <property type="project" value="TreeGrafter"/>
</dbReference>
<evidence type="ECO:0000256" key="1">
    <source>
        <dbReference type="ARBA" id="ARBA00004123"/>
    </source>
</evidence>
<dbReference type="InterPro" id="IPR006594">
    <property type="entry name" value="LisH"/>
</dbReference>
<protein>
    <recommendedName>
        <fullName evidence="9">LisH domain-containing protein</fullName>
    </recommendedName>
</protein>
<accession>A0A0C3BQN7</accession>
<dbReference type="EMBL" id="KN824277">
    <property type="protein sequence ID" value="KIM33756.1"/>
    <property type="molecule type" value="Genomic_DNA"/>
</dbReference>
<dbReference type="InterPro" id="IPR036322">
    <property type="entry name" value="WD40_repeat_dom_sf"/>
</dbReference>
<dbReference type="Pfam" id="PF08513">
    <property type="entry name" value="LisH"/>
    <property type="match status" value="1"/>
</dbReference>
<dbReference type="Pfam" id="PF00400">
    <property type="entry name" value="WD40"/>
    <property type="match status" value="6"/>
</dbReference>
<dbReference type="Gene3D" id="2.130.10.10">
    <property type="entry name" value="YVTN repeat-like/Quinoprotein amine dehydrogenase"/>
    <property type="match status" value="1"/>
</dbReference>
<evidence type="ECO:0000256" key="2">
    <source>
        <dbReference type="ARBA" id="ARBA00022574"/>
    </source>
</evidence>
<feature type="repeat" description="WD" evidence="5">
    <location>
        <begin position="254"/>
        <end position="295"/>
    </location>
</feature>
<evidence type="ECO:0000313" key="8">
    <source>
        <dbReference type="Proteomes" id="UP000054097"/>
    </source>
</evidence>
<dbReference type="AlphaFoldDB" id="A0A0C3BQN7"/>
<dbReference type="PANTHER" id="PTHR22846:SF2">
    <property type="entry name" value="F-BOX-LIKE_WD REPEAT-CONTAINING PROTEIN EBI"/>
    <property type="match status" value="1"/>
</dbReference>
<dbReference type="SMART" id="SM00320">
    <property type="entry name" value="WD40"/>
    <property type="match status" value="7"/>
</dbReference>
<keyword evidence="2 5" id="KW-0853">WD repeat</keyword>
<dbReference type="SUPFAM" id="SSF50978">
    <property type="entry name" value="WD40 repeat-like"/>
    <property type="match status" value="1"/>
</dbReference>
<keyword evidence="4" id="KW-0539">Nucleus</keyword>
<dbReference type="InterPro" id="IPR015943">
    <property type="entry name" value="WD40/YVTN_repeat-like_dom_sf"/>
</dbReference>
<evidence type="ECO:0000256" key="4">
    <source>
        <dbReference type="ARBA" id="ARBA00023242"/>
    </source>
</evidence>
<dbReference type="InterPro" id="IPR001680">
    <property type="entry name" value="WD40_rpt"/>
</dbReference>
<dbReference type="OrthoDB" id="1367865at2759"/>
<feature type="repeat" description="WD" evidence="5">
    <location>
        <begin position="342"/>
        <end position="383"/>
    </location>
</feature>
<organism evidence="7 8">
    <name type="scientific">Serendipita vermifera MAFF 305830</name>
    <dbReference type="NCBI Taxonomy" id="933852"/>
    <lineage>
        <taxon>Eukaryota</taxon>
        <taxon>Fungi</taxon>
        <taxon>Dikarya</taxon>
        <taxon>Basidiomycota</taxon>
        <taxon>Agaricomycotina</taxon>
        <taxon>Agaricomycetes</taxon>
        <taxon>Sebacinales</taxon>
        <taxon>Serendipitaceae</taxon>
        <taxon>Serendipita</taxon>
    </lineage>
</organism>
<feature type="repeat" description="WD" evidence="5">
    <location>
        <begin position="453"/>
        <end position="494"/>
    </location>
</feature>
<feature type="region of interest" description="Disordered" evidence="6">
    <location>
        <begin position="107"/>
        <end position="144"/>
    </location>
</feature>
<dbReference type="PANTHER" id="PTHR22846">
    <property type="entry name" value="WD40 REPEAT PROTEIN"/>
    <property type="match status" value="1"/>
</dbReference>